<proteinExistence type="predicted"/>
<sequence>DNRCLVLHPSLSAYAKGYPYYDMFSKEPLIDNGYVKYGAGDLMPYASMLSPLSFTTFPIPSLPGDGDNQWEHF</sequence>
<reference evidence="2" key="2">
    <citation type="submission" date="2015-01" db="EMBL/GenBank/DDBJ databases">
        <title>Evolutionary Origins and Diversification of the Mycorrhizal Mutualists.</title>
        <authorList>
            <consortium name="DOE Joint Genome Institute"/>
            <consortium name="Mycorrhizal Genomics Consortium"/>
            <person name="Kohler A."/>
            <person name="Kuo A."/>
            <person name="Nagy L.G."/>
            <person name="Floudas D."/>
            <person name="Copeland A."/>
            <person name="Barry K.W."/>
            <person name="Cichocki N."/>
            <person name="Veneault-Fourrey C."/>
            <person name="LaButti K."/>
            <person name="Lindquist E.A."/>
            <person name="Lipzen A."/>
            <person name="Lundell T."/>
            <person name="Morin E."/>
            <person name="Murat C."/>
            <person name="Riley R."/>
            <person name="Ohm R."/>
            <person name="Sun H."/>
            <person name="Tunlid A."/>
            <person name="Henrissat B."/>
            <person name="Grigoriev I.V."/>
            <person name="Hibbett D.S."/>
            <person name="Martin F."/>
        </authorList>
    </citation>
    <scope>NUCLEOTIDE SEQUENCE [LARGE SCALE GENOMIC DNA]</scope>
    <source>
        <strain evidence="2">LaAM-08-1</strain>
    </source>
</reference>
<keyword evidence="2" id="KW-1185">Reference proteome</keyword>
<dbReference type="HOGENOM" id="CLU_2711609_0_0_1"/>
<organism evidence="1 2">
    <name type="scientific">Laccaria amethystina LaAM-08-1</name>
    <dbReference type="NCBI Taxonomy" id="1095629"/>
    <lineage>
        <taxon>Eukaryota</taxon>
        <taxon>Fungi</taxon>
        <taxon>Dikarya</taxon>
        <taxon>Basidiomycota</taxon>
        <taxon>Agaricomycotina</taxon>
        <taxon>Agaricomycetes</taxon>
        <taxon>Agaricomycetidae</taxon>
        <taxon>Agaricales</taxon>
        <taxon>Agaricineae</taxon>
        <taxon>Hydnangiaceae</taxon>
        <taxon>Laccaria</taxon>
    </lineage>
</organism>
<feature type="non-terminal residue" evidence="1">
    <location>
        <position position="1"/>
    </location>
</feature>
<dbReference type="Proteomes" id="UP000054477">
    <property type="component" value="Unassembled WGS sequence"/>
</dbReference>
<reference evidence="1 2" key="1">
    <citation type="submission" date="2014-04" db="EMBL/GenBank/DDBJ databases">
        <authorList>
            <consortium name="DOE Joint Genome Institute"/>
            <person name="Kuo A."/>
            <person name="Kohler A."/>
            <person name="Nagy L.G."/>
            <person name="Floudas D."/>
            <person name="Copeland A."/>
            <person name="Barry K.W."/>
            <person name="Cichocki N."/>
            <person name="Veneault-Fourrey C."/>
            <person name="LaButti K."/>
            <person name="Lindquist E.A."/>
            <person name="Lipzen A."/>
            <person name="Lundell T."/>
            <person name="Morin E."/>
            <person name="Murat C."/>
            <person name="Sun H."/>
            <person name="Tunlid A."/>
            <person name="Henrissat B."/>
            <person name="Grigoriev I.V."/>
            <person name="Hibbett D.S."/>
            <person name="Martin F."/>
            <person name="Nordberg H.P."/>
            <person name="Cantor M.N."/>
            <person name="Hua S.X."/>
        </authorList>
    </citation>
    <scope>NUCLEOTIDE SEQUENCE [LARGE SCALE GENOMIC DNA]</scope>
    <source>
        <strain evidence="1 2">LaAM-08-1</strain>
    </source>
</reference>
<evidence type="ECO:0000313" key="2">
    <source>
        <dbReference type="Proteomes" id="UP000054477"/>
    </source>
</evidence>
<evidence type="ECO:0000313" key="1">
    <source>
        <dbReference type="EMBL" id="KIJ89730.1"/>
    </source>
</evidence>
<dbReference type="OrthoDB" id="10471162at2759"/>
<protein>
    <submittedName>
        <fullName evidence="1">Uncharacterized protein</fullName>
    </submittedName>
</protein>
<dbReference type="AlphaFoldDB" id="A0A0C9WKT5"/>
<gene>
    <name evidence="1" type="ORF">K443DRAFT_117594</name>
</gene>
<name>A0A0C9WKT5_9AGAR</name>
<accession>A0A0C9WKT5</accession>
<dbReference type="EMBL" id="KN839469">
    <property type="protein sequence ID" value="KIJ89730.1"/>
    <property type="molecule type" value="Genomic_DNA"/>
</dbReference>